<dbReference type="GO" id="GO:0071949">
    <property type="term" value="F:FAD binding"/>
    <property type="evidence" value="ECO:0007669"/>
    <property type="project" value="InterPro"/>
</dbReference>
<dbReference type="GO" id="GO:0016709">
    <property type="term" value="F:oxidoreductase activity, acting on paired donors, with incorporation or reduction of molecular oxygen, NAD(P)H as one donor, and incorporation of one atom of oxygen"/>
    <property type="evidence" value="ECO:0007669"/>
    <property type="project" value="UniProtKB-ARBA"/>
</dbReference>
<keyword evidence="5" id="KW-0732">Signal</keyword>
<dbReference type="InterPro" id="IPR036188">
    <property type="entry name" value="FAD/NAD-bd_sf"/>
</dbReference>
<keyword evidence="2" id="KW-0285">Flavoprotein</keyword>
<protein>
    <recommendedName>
        <fullName evidence="6">FAD-binding domain-containing protein</fullName>
    </recommendedName>
</protein>
<dbReference type="PANTHER" id="PTHR43004">
    <property type="entry name" value="TRK SYSTEM POTASSIUM UPTAKE PROTEIN"/>
    <property type="match status" value="1"/>
</dbReference>
<name>A0A4S9SMP0_AURPU</name>
<dbReference type="SUPFAM" id="SSF51905">
    <property type="entry name" value="FAD/NAD(P)-binding domain"/>
    <property type="match status" value="1"/>
</dbReference>
<evidence type="ECO:0000313" key="7">
    <source>
        <dbReference type="EMBL" id="THZ12699.1"/>
    </source>
</evidence>
<comment type="cofactor">
    <cofactor evidence="1">
        <name>FAD</name>
        <dbReference type="ChEBI" id="CHEBI:57692"/>
    </cofactor>
</comment>
<evidence type="ECO:0000259" key="6">
    <source>
        <dbReference type="Pfam" id="PF01494"/>
    </source>
</evidence>
<dbReference type="Pfam" id="PF21274">
    <property type="entry name" value="Rng_hyd_C"/>
    <property type="match status" value="1"/>
</dbReference>
<evidence type="ECO:0000256" key="5">
    <source>
        <dbReference type="SAM" id="SignalP"/>
    </source>
</evidence>
<dbReference type="PRINTS" id="PR00420">
    <property type="entry name" value="RNGMNOXGNASE"/>
</dbReference>
<feature type="signal peptide" evidence="5">
    <location>
        <begin position="1"/>
        <end position="18"/>
    </location>
</feature>
<gene>
    <name evidence="7" type="ORF">D6C91_08323</name>
</gene>
<accession>A0A4S9SMP0</accession>
<evidence type="ECO:0000256" key="1">
    <source>
        <dbReference type="ARBA" id="ARBA00001974"/>
    </source>
</evidence>
<dbReference type="InterPro" id="IPR050641">
    <property type="entry name" value="RIFMO-like"/>
</dbReference>
<dbReference type="Gene3D" id="3.30.9.10">
    <property type="entry name" value="D-Amino Acid Oxidase, subunit A, domain 2"/>
    <property type="match status" value="1"/>
</dbReference>
<organism evidence="7 8">
    <name type="scientific">Aureobasidium pullulans</name>
    <name type="common">Black yeast</name>
    <name type="synonym">Pullularia pullulans</name>
    <dbReference type="NCBI Taxonomy" id="5580"/>
    <lineage>
        <taxon>Eukaryota</taxon>
        <taxon>Fungi</taxon>
        <taxon>Dikarya</taxon>
        <taxon>Ascomycota</taxon>
        <taxon>Pezizomycotina</taxon>
        <taxon>Dothideomycetes</taxon>
        <taxon>Dothideomycetidae</taxon>
        <taxon>Dothideales</taxon>
        <taxon>Saccotheciaceae</taxon>
        <taxon>Aureobasidium</taxon>
    </lineage>
</organism>
<evidence type="ECO:0000256" key="4">
    <source>
        <dbReference type="ARBA" id="ARBA00023002"/>
    </source>
</evidence>
<keyword evidence="4" id="KW-0560">Oxidoreductase</keyword>
<dbReference type="InterPro" id="IPR002938">
    <property type="entry name" value="FAD-bd"/>
</dbReference>
<keyword evidence="3" id="KW-0274">FAD</keyword>
<dbReference type="Pfam" id="PF01494">
    <property type="entry name" value="FAD_binding_3"/>
    <property type="match status" value="1"/>
</dbReference>
<evidence type="ECO:0000256" key="3">
    <source>
        <dbReference type="ARBA" id="ARBA00022827"/>
    </source>
</evidence>
<dbReference type="EMBL" id="QZBM01000556">
    <property type="protein sequence ID" value="THZ12699.1"/>
    <property type="molecule type" value="Genomic_DNA"/>
</dbReference>
<evidence type="ECO:0000313" key="8">
    <source>
        <dbReference type="Proteomes" id="UP000308005"/>
    </source>
</evidence>
<dbReference type="AlphaFoldDB" id="A0A4S9SMP0"/>
<dbReference type="Proteomes" id="UP000308005">
    <property type="component" value="Unassembled WGS sequence"/>
</dbReference>
<dbReference type="Gene3D" id="3.40.30.120">
    <property type="match status" value="1"/>
</dbReference>
<sequence>MRSLLPLTVAALVVCALGRPSPITQPRSLSADPPRLTIRPPVRASNATSLESTVWNPPSDMVKPLEQVWERTLKRRGANTTENEYWSLMASNGSIKYCVNWNNTETVTSPQRVLIARALQKSMQEWVDVLVGFDGFPLTTVDVNVVSYAAKSVNQIQGDTTGLDINTVTQNSKGEPECDPRCYRTKYLDSKTGMSECPGGDKSSYDMVLRLETMPTYPGINILGIATKDWQRMHPGYFLSHANDEEMFVLRHEIGHSFGLLDFPDGPIGNQGGFLMIRPDHIIHVAEFDAWMLRDWWRKTKAHQTLAIRYTTRVTDESFSCPKTLQLDETIPLPGSRRTIFDFESINHSITPFEDASPPVIIIGSSMVGMFMGVLLGYHGIHSISFDRHPSTAIHPRAALFLLRTSEVLRQLGLEDLFISESEKNFDLDAGMLVVEKLYQGRTIAAYQESDPKEVAKVTPSKRLWLTQDMFEPLLRKNAATFGAQQKFGQVVEWYEEVDDGVIVIVRDTRTQKVKKYKTKYLIAADGNRSATRRKENIQWHGPGNLANSISINFKADLVPYLGTRAVHGVTYIMNADFTGGFRLIAGGKGGFLIVSKAKGRETGFEPDSVFEKEAREMFEACSGIDAEKCGFEVDFISYWTVAAYNADEYASKGGKVFIMGDAAHVMPPKAADLDIGGMGGNTGVADAYNLAWKMAYVLSNKASPNLLKTYNQERQPAGDFSMHQAFSRLVNRVFHGKGLECEKELPDLVCELGYRYTSGAIVPSDEIDMERSYENPHDPYVLPGGRLPHVWLIDVDGEKLSSLDLVKRNFVLFTTDVGSPWLQATEKQSIAIDAYPINSSSQPYLDVEDSTKKVWKMEDGEALLVRPDGIIAWKAPRMTSGHDEQLAEALRIVLHG</sequence>
<proteinExistence type="predicted"/>
<feature type="domain" description="FAD-binding" evidence="6">
    <location>
        <begin position="359"/>
        <end position="719"/>
    </location>
</feature>
<reference evidence="7 8" key="1">
    <citation type="submission" date="2018-10" db="EMBL/GenBank/DDBJ databases">
        <title>Fifty Aureobasidium pullulans genomes reveal a recombining polyextremotolerant generalist.</title>
        <authorList>
            <person name="Gostincar C."/>
            <person name="Turk M."/>
            <person name="Zajc J."/>
            <person name="Gunde-Cimerman N."/>
        </authorList>
    </citation>
    <scope>NUCLEOTIDE SEQUENCE [LARGE SCALE GENOMIC DNA]</scope>
    <source>
        <strain evidence="7 8">EXF-3863</strain>
    </source>
</reference>
<dbReference type="Gene3D" id="3.50.50.60">
    <property type="entry name" value="FAD/NAD(P)-binding domain"/>
    <property type="match status" value="1"/>
</dbReference>
<comment type="caution">
    <text evidence="7">The sequence shown here is derived from an EMBL/GenBank/DDBJ whole genome shotgun (WGS) entry which is preliminary data.</text>
</comment>
<feature type="chain" id="PRO_5020819120" description="FAD-binding domain-containing protein" evidence="5">
    <location>
        <begin position="19"/>
        <end position="897"/>
    </location>
</feature>
<dbReference type="PANTHER" id="PTHR43004:SF19">
    <property type="entry name" value="BINDING MONOOXYGENASE, PUTATIVE (JCVI)-RELATED"/>
    <property type="match status" value="1"/>
</dbReference>
<evidence type="ECO:0000256" key="2">
    <source>
        <dbReference type="ARBA" id="ARBA00022630"/>
    </source>
</evidence>